<name>A0A401RGE6_CHIPU</name>
<reference evidence="1 2" key="1">
    <citation type="journal article" date="2018" name="Nat. Ecol. Evol.">
        <title>Shark genomes provide insights into elasmobranch evolution and the origin of vertebrates.</title>
        <authorList>
            <person name="Hara Y"/>
            <person name="Yamaguchi K"/>
            <person name="Onimaru K"/>
            <person name="Kadota M"/>
            <person name="Koyanagi M"/>
            <person name="Keeley SD"/>
            <person name="Tatsumi K"/>
            <person name="Tanaka K"/>
            <person name="Motone F"/>
            <person name="Kageyama Y"/>
            <person name="Nozu R"/>
            <person name="Adachi N"/>
            <person name="Nishimura O"/>
            <person name="Nakagawa R"/>
            <person name="Tanegashima C"/>
            <person name="Kiyatake I"/>
            <person name="Matsumoto R"/>
            <person name="Murakumo K"/>
            <person name="Nishida K"/>
            <person name="Terakita A"/>
            <person name="Kuratani S"/>
            <person name="Sato K"/>
            <person name="Hyodo S Kuraku.S."/>
        </authorList>
    </citation>
    <scope>NUCLEOTIDE SEQUENCE [LARGE SCALE GENOMIC DNA]</scope>
</reference>
<protein>
    <submittedName>
        <fullName evidence="1">Uncharacterized protein</fullName>
    </submittedName>
</protein>
<dbReference type="OrthoDB" id="9950497at2759"/>
<dbReference type="EMBL" id="BEZZ01004045">
    <property type="protein sequence ID" value="GCC17204.1"/>
    <property type="molecule type" value="Genomic_DNA"/>
</dbReference>
<accession>A0A401RGE6</accession>
<proteinExistence type="predicted"/>
<evidence type="ECO:0000313" key="1">
    <source>
        <dbReference type="EMBL" id="GCC17204.1"/>
    </source>
</evidence>
<gene>
    <name evidence="1" type="ORF">chiPu_0021505</name>
</gene>
<evidence type="ECO:0000313" key="2">
    <source>
        <dbReference type="Proteomes" id="UP000287033"/>
    </source>
</evidence>
<dbReference type="AlphaFoldDB" id="A0A401RGE6"/>
<organism evidence="1 2">
    <name type="scientific">Chiloscyllium punctatum</name>
    <name type="common">Brownbanded bambooshark</name>
    <name type="synonym">Hemiscyllium punctatum</name>
    <dbReference type="NCBI Taxonomy" id="137246"/>
    <lineage>
        <taxon>Eukaryota</taxon>
        <taxon>Metazoa</taxon>
        <taxon>Chordata</taxon>
        <taxon>Craniata</taxon>
        <taxon>Vertebrata</taxon>
        <taxon>Chondrichthyes</taxon>
        <taxon>Elasmobranchii</taxon>
        <taxon>Galeomorphii</taxon>
        <taxon>Galeoidea</taxon>
        <taxon>Orectolobiformes</taxon>
        <taxon>Hemiscylliidae</taxon>
        <taxon>Chiloscyllium</taxon>
    </lineage>
</organism>
<keyword evidence="2" id="KW-1185">Reference proteome</keyword>
<comment type="caution">
    <text evidence="1">The sequence shown here is derived from an EMBL/GenBank/DDBJ whole genome shotgun (WGS) entry which is preliminary data.</text>
</comment>
<dbReference type="Proteomes" id="UP000287033">
    <property type="component" value="Unassembled WGS sequence"/>
</dbReference>
<sequence>MGCNWSEQCPDPCSEPVPIVAPTPRAGRPPPVASVQPVSYGYEEVSNFQNQRPDSQLSAYKLQAVQKQLYCAVSQEESYGQDKKNEEHLFFGTFFSVLNRVRGYHGTLQRWRNDLQRAHREDTHILDWPYIWREDGIGYLRTLRLVQELVQEEPFTFADQIKLVSAAKGVVKQRKKEYRCAQTHNKANRTHQRVLKAWTEVVETLEDQIC</sequence>